<evidence type="ECO:0000256" key="3">
    <source>
        <dbReference type="ARBA" id="ARBA00022448"/>
    </source>
</evidence>
<dbReference type="InterPro" id="IPR025885">
    <property type="entry name" value="PapC_N"/>
</dbReference>
<dbReference type="InterPro" id="IPR025949">
    <property type="entry name" value="PapC-like_C"/>
</dbReference>
<dbReference type="PANTHER" id="PTHR30451">
    <property type="entry name" value="OUTER MEMBRANE USHER PROTEIN"/>
    <property type="match status" value="1"/>
</dbReference>
<dbReference type="Gene3D" id="2.60.40.2610">
    <property type="entry name" value="Outer membrane usher protein FimD, plug domain"/>
    <property type="match status" value="1"/>
</dbReference>
<evidence type="ECO:0008006" key="15">
    <source>
        <dbReference type="Google" id="ProtNLM"/>
    </source>
</evidence>
<keyword evidence="6 10" id="KW-0732">Signal</keyword>
<evidence type="ECO:0000256" key="1">
    <source>
        <dbReference type="ARBA" id="ARBA00004571"/>
    </source>
</evidence>
<dbReference type="Pfam" id="PF13953">
    <property type="entry name" value="PapC_C"/>
    <property type="match status" value="1"/>
</dbReference>
<evidence type="ECO:0000256" key="10">
    <source>
        <dbReference type="SAM" id="SignalP"/>
    </source>
</evidence>
<evidence type="ECO:0000259" key="12">
    <source>
        <dbReference type="Pfam" id="PF13954"/>
    </source>
</evidence>
<feature type="domain" description="PapC N-terminal" evidence="12">
    <location>
        <begin position="62"/>
        <end position="213"/>
    </location>
</feature>
<comment type="similarity">
    <text evidence="2 9">Belongs to the fimbrial export usher family.</text>
</comment>
<feature type="domain" description="PapC-like C-terminal" evidence="11">
    <location>
        <begin position="784"/>
        <end position="847"/>
    </location>
</feature>
<comment type="caution">
    <text evidence="13">The sequence shown here is derived from an EMBL/GenBank/DDBJ whole genome shotgun (WGS) entry which is preliminary data.</text>
</comment>
<keyword evidence="3 9" id="KW-0813">Transport</keyword>
<evidence type="ECO:0000256" key="2">
    <source>
        <dbReference type="ARBA" id="ARBA00008064"/>
    </source>
</evidence>
<protein>
    <recommendedName>
        <fullName evidence="15">Fimbrial protein</fullName>
    </recommendedName>
</protein>
<dbReference type="Gene3D" id="2.60.40.3110">
    <property type="match status" value="1"/>
</dbReference>
<sequence>MAPWNSPEVRCRSPSRRTAAALSVAACWAVLHPGFLLAAPPTSDGSAAEPEKMASAQVDGFEFSRDLLALGTGSRVDVSRFSRGNPQLAGVYRADVFVNDRWLMRRDIRLAGNPAIPCIDSDLLQLLRLRPESMLPSSAAPQSGQPAIASGDSGCQPIEQFTRGVSVRFDSGEQRLDFYVAQASQARQPRGYVPPESLDRGINASVLDYTLNGFRTDNEGVRVVTAFAGLSARVNYGDWRLRKRINYNLTPSGHWQHDDLGTSLSTDIPAWRSALSIGDAYTGGQLFSSVRMRGVSLAADSRMLPESQRGFAPVIRGVAVGNAKVEILQNNVVVYSTTVPPGPFEINDLYPTGYGGELKIVVTEANGKQTVTTMPFSVLPQLLREGVFDYAVDVGQVLGYARTRKLLQGTALYGLNNTLTLAGGVLASDDYAAVLLGSAWNTPIGAFQVNGIQASFKRNSLQRYKGWSVETSWAESIAPTRTHFSFIAYRYSSRGFYSLEEGLRQQDTDEAAITMAPSRARNRMVLSVSQMVGQSTSFFIAANTASFWDSTNKQFSYQAGVSQQWGPVQLSLSAGRSRTLGSANTQNTYSLAMSIPLSTGPESRTGAVASYTHASSTGDTRQVGLSGAYGSRGQFSYGLNQLNSQSNGNTLSVNAGYQARTATVGVTALTSRGISQQSLTLSGGIVAADGQVVFAPFVGDTMGLVHVADAKGMNLATSEAVQLNDDGYALMPYLTPYASNSVELDVSRAPLSARFDSTSAMVAPRAGAIVLRRFKRLPGYTLMLQGRRADGKPLPFGASVYDASGMQVGNVGQVGRIEVPSRELAGRLRVAWGGEAQDQCLIRYDLPNPTGGDDALVLAGVTCEPASASSPRDLAQAPPGADAQPVLAQKGTTACQVAACSHSEKKP</sequence>
<evidence type="ECO:0000256" key="4">
    <source>
        <dbReference type="ARBA" id="ARBA00022452"/>
    </source>
</evidence>
<proteinExistence type="inferred from homology"/>
<keyword evidence="8 9" id="KW-0998">Cell outer membrane</keyword>
<reference evidence="13 14" key="1">
    <citation type="journal article" date="2007" name="Int. J. Syst. Evol. Microbiol.">
        <title>Description of Pelomonas aquatica sp. nov. and Pelomonas puraquae sp. nov., isolated from industrial and haemodialysis water.</title>
        <authorList>
            <person name="Gomila M."/>
            <person name="Bowien B."/>
            <person name="Falsen E."/>
            <person name="Moore E.R."/>
            <person name="Lalucat J."/>
        </authorList>
    </citation>
    <scope>NUCLEOTIDE SEQUENCE [LARGE SCALE GENOMIC DNA]</scope>
    <source>
        <strain evidence="13 14">CCUG 52769</strain>
    </source>
</reference>
<dbReference type="GO" id="GO:0009297">
    <property type="term" value="P:pilus assembly"/>
    <property type="evidence" value="ECO:0007669"/>
    <property type="project" value="InterPro"/>
</dbReference>
<comment type="subcellular location">
    <subcellularLocation>
        <location evidence="1 9">Cell outer membrane</location>
        <topology evidence="1 9">Multi-pass membrane protein</topology>
    </subcellularLocation>
</comment>
<gene>
    <name evidence="13" type="ORF">CDO81_11775</name>
</gene>
<dbReference type="InterPro" id="IPR043142">
    <property type="entry name" value="PapC-like_C_sf"/>
</dbReference>
<accession>A0A254NAL8</accession>
<dbReference type="SUPFAM" id="SSF141729">
    <property type="entry name" value="FimD N-terminal domain-like"/>
    <property type="match status" value="1"/>
</dbReference>
<dbReference type="InterPro" id="IPR000015">
    <property type="entry name" value="Fimb_usher"/>
</dbReference>
<dbReference type="GO" id="GO:0009279">
    <property type="term" value="C:cell outer membrane"/>
    <property type="evidence" value="ECO:0007669"/>
    <property type="project" value="UniProtKB-SubCell"/>
</dbReference>
<keyword evidence="4" id="KW-1134">Transmembrane beta strand</keyword>
<name>A0A254NAL8_9BURK</name>
<dbReference type="InterPro" id="IPR037224">
    <property type="entry name" value="PapC_N_sf"/>
</dbReference>
<evidence type="ECO:0000256" key="7">
    <source>
        <dbReference type="ARBA" id="ARBA00023136"/>
    </source>
</evidence>
<dbReference type="EMBL" id="NISI01000004">
    <property type="protein sequence ID" value="OWR03872.1"/>
    <property type="molecule type" value="Genomic_DNA"/>
</dbReference>
<evidence type="ECO:0000259" key="11">
    <source>
        <dbReference type="Pfam" id="PF13953"/>
    </source>
</evidence>
<evidence type="ECO:0000313" key="13">
    <source>
        <dbReference type="EMBL" id="OWR03872.1"/>
    </source>
</evidence>
<evidence type="ECO:0000313" key="14">
    <source>
        <dbReference type="Proteomes" id="UP000197446"/>
    </source>
</evidence>
<dbReference type="Gene3D" id="2.60.40.2070">
    <property type="match status" value="1"/>
</dbReference>
<dbReference type="Pfam" id="PF13954">
    <property type="entry name" value="PapC_N"/>
    <property type="match status" value="1"/>
</dbReference>
<dbReference type="PROSITE" id="PS01151">
    <property type="entry name" value="FIMBRIAL_USHER"/>
    <property type="match status" value="1"/>
</dbReference>
<evidence type="ECO:0000256" key="9">
    <source>
        <dbReference type="RuleBase" id="RU003884"/>
    </source>
</evidence>
<dbReference type="InterPro" id="IPR018030">
    <property type="entry name" value="Fimbrial_membr_usher_CS"/>
</dbReference>
<dbReference type="Pfam" id="PF00577">
    <property type="entry name" value="Usher"/>
    <property type="match status" value="1"/>
</dbReference>
<dbReference type="AlphaFoldDB" id="A0A254NAL8"/>
<dbReference type="Proteomes" id="UP000197446">
    <property type="component" value="Unassembled WGS sequence"/>
</dbReference>
<evidence type="ECO:0000256" key="5">
    <source>
        <dbReference type="ARBA" id="ARBA00022692"/>
    </source>
</evidence>
<keyword evidence="5 9" id="KW-0812">Transmembrane</keyword>
<keyword evidence="14" id="KW-1185">Reference proteome</keyword>
<dbReference type="GO" id="GO:0015473">
    <property type="term" value="F:fimbrial usher porin activity"/>
    <property type="evidence" value="ECO:0007669"/>
    <property type="project" value="InterPro"/>
</dbReference>
<dbReference type="PANTHER" id="PTHR30451:SF20">
    <property type="entry name" value="FIMBRIAE USHER"/>
    <property type="match status" value="1"/>
</dbReference>
<keyword evidence="9" id="KW-1029">Fimbrium biogenesis</keyword>
<feature type="chain" id="PRO_5013100942" description="Fimbrial protein" evidence="10">
    <location>
        <begin position="39"/>
        <end position="907"/>
    </location>
</feature>
<evidence type="ECO:0000256" key="6">
    <source>
        <dbReference type="ARBA" id="ARBA00022729"/>
    </source>
</evidence>
<feature type="signal peptide" evidence="10">
    <location>
        <begin position="1"/>
        <end position="38"/>
    </location>
</feature>
<evidence type="ECO:0000256" key="8">
    <source>
        <dbReference type="ARBA" id="ARBA00023237"/>
    </source>
</evidence>
<dbReference type="InterPro" id="IPR042186">
    <property type="entry name" value="FimD_plug_dom"/>
</dbReference>
<organism evidence="13 14">
    <name type="scientific">Roseateles puraquae</name>
    <dbReference type="NCBI Taxonomy" id="431059"/>
    <lineage>
        <taxon>Bacteria</taxon>
        <taxon>Pseudomonadati</taxon>
        <taxon>Pseudomonadota</taxon>
        <taxon>Betaproteobacteria</taxon>
        <taxon>Burkholderiales</taxon>
        <taxon>Sphaerotilaceae</taxon>
        <taxon>Roseateles</taxon>
    </lineage>
</organism>
<keyword evidence="7 9" id="KW-0472">Membrane</keyword>
<dbReference type="Gene3D" id="3.10.20.410">
    <property type="match status" value="1"/>
</dbReference>